<dbReference type="RefSeq" id="XP_002954878.1">
    <property type="nucleotide sequence ID" value="XM_002954832.1"/>
</dbReference>
<dbReference type="EMBL" id="GL378367">
    <property type="protein sequence ID" value="EFJ44077.1"/>
    <property type="molecule type" value="Genomic_DNA"/>
</dbReference>
<reference evidence="1 2" key="1">
    <citation type="journal article" date="2010" name="Science">
        <title>Genomic analysis of organismal complexity in the multicellular green alga Volvox carteri.</title>
        <authorList>
            <person name="Prochnik S.E."/>
            <person name="Umen J."/>
            <person name="Nedelcu A.M."/>
            <person name="Hallmann A."/>
            <person name="Miller S.M."/>
            <person name="Nishii I."/>
            <person name="Ferris P."/>
            <person name="Kuo A."/>
            <person name="Mitros T."/>
            <person name="Fritz-Laylin L.K."/>
            <person name="Hellsten U."/>
            <person name="Chapman J."/>
            <person name="Simakov O."/>
            <person name="Rensing S.A."/>
            <person name="Terry A."/>
            <person name="Pangilinan J."/>
            <person name="Kapitonov V."/>
            <person name="Jurka J."/>
            <person name="Salamov A."/>
            <person name="Shapiro H."/>
            <person name="Schmutz J."/>
            <person name="Grimwood J."/>
            <person name="Lindquist E."/>
            <person name="Lucas S."/>
            <person name="Grigoriev I.V."/>
            <person name="Schmitt R."/>
            <person name="Kirk D."/>
            <person name="Rokhsar D.S."/>
        </authorList>
    </citation>
    <scope>NUCLEOTIDE SEQUENCE [LARGE SCALE GENOMIC DNA]</scope>
    <source>
        <strain evidence="2">f. Nagariensis / Eve</strain>
    </source>
</reference>
<dbReference type="AlphaFoldDB" id="D8U843"/>
<accession>D8U843</accession>
<keyword evidence="2" id="KW-1185">Reference proteome</keyword>
<gene>
    <name evidence="1" type="ORF">VOLCADRAFT_95684</name>
</gene>
<organism evidence="2">
    <name type="scientific">Volvox carteri f. nagariensis</name>
    <dbReference type="NCBI Taxonomy" id="3068"/>
    <lineage>
        <taxon>Eukaryota</taxon>
        <taxon>Viridiplantae</taxon>
        <taxon>Chlorophyta</taxon>
        <taxon>core chlorophytes</taxon>
        <taxon>Chlorophyceae</taxon>
        <taxon>CS clade</taxon>
        <taxon>Chlamydomonadales</taxon>
        <taxon>Volvocaceae</taxon>
        <taxon>Volvox</taxon>
    </lineage>
</organism>
<sequence>MRPRTARSLVASVNPLRLQTYKYFWLALRMRVCNHTSNAASEQTAACSFKTATALARACRTDLSEFCQLAWHHRPVAAPTSQPSPGEPVALRLALLAVLPGLRLRAGDGGARLDFDGSTLPAPPPPQLAAALLASLAGIGSWNAGAGPPGIVALPLHDDQSGIAAPTLAPQAEALDEYNENGGSYDCCAAIDTVDAGQKGTLWSSDACNASAAPDNTVPSPPPAAIAAARADRPPLAVLAAVTAATAAPAVLRIAR</sequence>
<proteinExistence type="predicted"/>
<protein>
    <submittedName>
        <fullName evidence="1">Uncharacterized protein</fullName>
    </submittedName>
</protein>
<evidence type="ECO:0000313" key="2">
    <source>
        <dbReference type="Proteomes" id="UP000001058"/>
    </source>
</evidence>
<dbReference type="InParanoid" id="D8U843"/>
<dbReference type="Proteomes" id="UP000001058">
    <property type="component" value="Unassembled WGS sequence"/>
</dbReference>
<name>D8U843_VOLCA</name>
<dbReference type="KEGG" id="vcn:VOLCADRAFT_95684"/>
<evidence type="ECO:0000313" key="1">
    <source>
        <dbReference type="EMBL" id="EFJ44077.1"/>
    </source>
</evidence>
<dbReference type="GeneID" id="9621551"/>